<protein>
    <recommendedName>
        <fullName evidence="2">Xaa-Pro dipeptidyl-peptidase C-terminal domain-containing protein</fullName>
    </recommendedName>
</protein>
<dbReference type="InterPro" id="IPR005674">
    <property type="entry name" value="CocE/Ser_esterase"/>
</dbReference>
<evidence type="ECO:0000256" key="1">
    <source>
        <dbReference type="ARBA" id="ARBA00022801"/>
    </source>
</evidence>
<dbReference type="SUPFAM" id="SSF49785">
    <property type="entry name" value="Galactose-binding domain-like"/>
    <property type="match status" value="1"/>
</dbReference>
<dbReference type="InterPro" id="IPR008979">
    <property type="entry name" value="Galactose-bd-like_sf"/>
</dbReference>
<sequence length="562" mass="63535">MAIEVIEVMTSEESSALAEEFLVPTRDGKKLASDVYLPPNANNKKFSAIFIRTPYDKSSRYTALKYEAEYYMNRGYAFVAQDVRGKFKSTGETEPYAHDVNDAYDTVEWITKQPWSNGRVGVTGVSYYGFTTWAAVASGHPAIKAAVPQATGIDMGARHVASRWSQDIPSLSSVNDLIQIWTDNKSYLASIDWTADTPHKVVESAADVIGKNIAAGKMIQERIHLQGWYNPYGDRHPYHTTNIPILHWQNWYDPGLAPAGMRDWRHFRNLSTRNLHYLRANSADHSTFLLENVGDLSKVSYLNEEARKKRISDECGEVADFFDEFVNGSKPSIHRERARWHLGHVGWQASKEYPPQSRPLKLALSSTKNDAGYVMSTNEDHSTMPSLLTWIHDPNNPVPSTFDIEALWYLLAAYPDEREMAQREDVLTFCTEPLVDHLDFCGQPTLQMELEFSSPSTHLFAKLQDVFPDGTTRPISWGRVVIDQKMGPEVLLNMDDNAYRLRAGHRLQLQIQCSDFPIFAVHPGSEKNPWTATKREKSEHGLRVGGSHVAFLTLPVISLDNL</sequence>
<accession>A0AAD6D2J0</accession>
<dbReference type="AlphaFoldDB" id="A0AAD6D2J0"/>
<organism evidence="3 4">
    <name type="scientific">Penicillium frequentans</name>
    <dbReference type="NCBI Taxonomy" id="3151616"/>
    <lineage>
        <taxon>Eukaryota</taxon>
        <taxon>Fungi</taxon>
        <taxon>Dikarya</taxon>
        <taxon>Ascomycota</taxon>
        <taxon>Pezizomycotina</taxon>
        <taxon>Eurotiomycetes</taxon>
        <taxon>Eurotiomycetidae</taxon>
        <taxon>Eurotiales</taxon>
        <taxon>Aspergillaceae</taxon>
        <taxon>Penicillium</taxon>
    </lineage>
</organism>
<name>A0AAD6D2J0_9EURO</name>
<proteinExistence type="predicted"/>
<dbReference type="InterPro" id="IPR013736">
    <property type="entry name" value="Xaa-Pro_dipept_C"/>
</dbReference>
<evidence type="ECO:0000313" key="3">
    <source>
        <dbReference type="EMBL" id="KAJ5552466.1"/>
    </source>
</evidence>
<feature type="domain" description="Xaa-Pro dipeptidyl-peptidase C-terminal" evidence="2">
    <location>
        <begin position="319"/>
        <end position="553"/>
    </location>
</feature>
<dbReference type="Gene3D" id="2.60.120.260">
    <property type="entry name" value="Galactose-binding domain-like"/>
    <property type="match status" value="1"/>
</dbReference>
<dbReference type="NCBIfam" id="TIGR00976">
    <property type="entry name" value="CocE_NonD"/>
    <property type="match status" value="1"/>
</dbReference>
<dbReference type="InterPro" id="IPR000383">
    <property type="entry name" value="Xaa-Pro-like_dom"/>
</dbReference>
<dbReference type="InterPro" id="IPR029058">
    <property type="entry name" value="AB_hydrolase_fold"/>
</dbReference>
<dbReference type="SMART" id="SM00939">
    <property type="entry name" value="PepX_C"/>
    <property type="match status" value="1"/>
</dbReference>
<dbReference type="GO" id="GO:0017000">
    <property type="term" value="P:antibiotic biosynthetic process"/>
    <property type="evidence" value="ECO:0007669"/>
    <property type="project" value="UniProtKB-ARBA"/>
</dbReference>
<dbReference type="Pfam" id="PF02129">
    <property type="entry name" value="Peptidase_S15"/>
    <property type="match status" value="1"/>
</dbReference>
<dbReference type="EMBL" id="JAQIZZ010000002">
    <property type="protein sequence ID" value="KAJ5552466.1"/>
    <property type="molecule type" value="Genomic_DNA"/>
</dbReference>
<evidence type="ECO:0000313" key="4">
    <source>
        <dbReference type="Proteomes" id="UP001220324"/>
    </source>
</evidence>
<dbReference type="Proteomes" id="UP001220324">
    <property type="component" value="Unassembled WGS sequence"/>
</dbReference>
<dbReference type="Gene3D" id="1.10.3020.10">
    <property type="entry name" value="alpha-amino acid ester hydrolase ( Helical cap domain)"/>
    <property type="match status" value="1"/>
</dbReference>
<dbReference type="Pfam" id="PF08530">
    <property type="entry name" value="PepX_C"/>
    <property type="match status" value="1"/>
</dbReference>
<evidence type="ECO:0000259" key="2">
    <source>
        <dbReference type="SMART" id="SM00939"/>
    </source>
</evidence>
<reference evidence="3 4" key="1">
    <citation type="journal article" date="2023" name="IMA Fungus">
        <title>Comparative genomic study of the Penicillium genus elucidates a diverse pangenome and 15 lateral gene transfer events.</title>
        <authorList>
            <person name="Petersen C."/>
            <person name="Sorensen T."/>
            <person name="Nielsen M.R."/>
            <person name="Sondergaard T.E."/>
            <person name="Sorensen J.L."/>
            <person name="Fitzpatrick D.A."/>
            <person name="Frisvad J.C."/>
            <person name="Nielsen K.L."/>
        </authorList>
    </citation>
    <scope>NUCLEOTIDE SEQUENCE [LARGE SCALE GENOMIC DNA]</scope>
    <source>
        <strain evidence="3 4">IBT 35679</strain>
    </source>
</reference>
<dbReference type="SUPFAM" id="SSF53474">
    <property type="entry name" value="alpha/beta-Hydrolases"/>
    <property type="match status" value="1"/>
</dbReference>
<keyword evidence="1" id="KW-0378">Hydrolase</keyword>
<comment type="caution">
    <text evidence="3">The sequence shown here is derived from an EMBL/GenBank/DDBJ whole genome shotgun (WGS) entry which is preliminary data.</text>
</comment>
<gene>
    <name evidence="3" type="ORF">N7494_001844</name>
</gene>
<keyword evidence="4" id="KW-1185">Reference proteome</keyword>
<dbReference type="Gene3D" id="3.40.50.1820">
    <property type="entry name" value="alpha/beta hydrolase"/>
    <property type="match status" value="1"/>
</dbReference>
<dbReference type="GO" id="GO:0072330">
    <property type="term" value="P:monocarboxylic acid biosynthetic process"/>
    <property type="evidence" value="ECO:0007669"/>
    <property type="project" value="UniProtKB-ARBA"/>
</dbReference>
<dbReference type="GO" id="GO:0008239">
    <property type="term" value="F:dipeptidyl-peptidase activity"/>
    <property type="evidence" value="ECO:0007669"/>
    <property type="project" value="InterPro"/>
</dbReference>